<keyword evidence="3" id="KW-1185">Reference proteome</keyword>
<comment type="caution">
    <text evidence="2">The sequence shown here is derived from an EMBL/GenBank/DDBJ whole genome shotgun (WGS) entry which is preliminary data.</text>
</comment>
<accession>A0A7J5ACM0</accession>
<gene>
    <name evidence="2" type="ORF">F7018_12700</name>
</gene>
<evidence type="ECO:0000313" key="2">
    <source>
        <dbReference type="EMBL" id="KAB1155327.1"/>
    </source>
</evidence>
<proteinExistence type="predicted"/>
<dbReference type="AlphaFoldDB" id="A0A7J5ACM0"/>
<evidence type="ECO:0000313" key="3">
    <source>
        <dbReference type="Proteomes" id="UP000467305"/>
    </source>
</evidence>
<organism evidence="2 3">
    <name type="scientific">Tenacibaculum aiptasiae</name>
    <dbReference type="NCBI Taxonomy" id="426481"/>
    <lineage>
        <taxon>Bacteria</taxon>
        <taxon>Pseudomonadati</taxon>
        <taxon>Bacteroidota</taxon>
        <taxon>Flavobacteriia</taxon>
        <taxon>Flavobacteriales</taxon>
        <taxon>Flavobacteriaceae</taxon>
        <taxon>Tenacibaculum</taxon>
    </lineage>
</organism>
<sequence>MSRVNQLQRYREHLENRYRKLVERANDYKYEDECKSDRSAFKAMKVLEKLNRIKYLDKDLSSSVV</sequence>
<protein>
    <recommendedName>
        <fullName evidence="4">Lacal_2735 family protein</fullName>
    </recommendedName>
</protein>
<name>A0A7J5ACM0_9FLAO</name>
<evidence type="ECO:0000256" key="1">
    <source>
        <dbReference type="SAM" id="Coils"/>
    </source>
</evidence>
<dbReference type="EMBL" id="WAAU01000024">
    <property type="protein sequence ID" value="KAB1155327.1"/>
    <property type="molecule type" value="Genomic_DNA"/>
</dbReference>
<dbReference type="OrthoDB" id="1453925at2"/>
<evidence type="ECO:0008006" key="4">
    <source>
        <dbReference type="Google" id="ProtNLM"/>
    </source>
</evidence>
<keyword evidence="1" id="KW-0175">Coiled coil</keyword>
<dbReference type="Proteomes" id="UP000467305">
    <property type="component" value="Unassembled WGS sequence"/>
</dbReference>
<reference evidence="2 3" key="1">
    <citation type="submission" date="2019-09" db="EMBL/GenBank/DDBJ databases">
        <authorList>
            <person name="Cao W.R."/>
        </authorList>
    </citation>
    <scope>NUCLEOTIDE SEQUENCE [LARGE SCALE GENOMIC DNA]</scope>
    <source>
        <strain evidence="3">a4</strain>
    </source>
</reference>
<feature type="coiled-coil region" evidence="1">
    <location>
        <begin position="4"/>
        <end position="31"/>
    </location>
</feature>